<evidence type="ECO:0000313" key="2">
    <source>
        <dbReference type="Proteomes" id="UP000279994"/>
    </source>
</evidence>
<keyword evidence="2" id="KW-1185">Reference proteome</keyword>
<organism evidence="1 2">
    <name type="scientific">Nocardioides pocheonensis</name>
    <dbReference type="NCBI Taxonomy" id="661485"/>
    <lineage>
        <taxon>Bacteria</taxon>
        <taxon>Bacillati</taxon>
        <taxon>Actinomycetota</taxon>
        <taxon>Actinomycetes</taxon>
        <taxon>Propionibacteriales</taxon>
        <taxon>Nocardioidaceae</taxon>
        <taxon>Nocardioides</taxon>
    </lineage>
</organism>
<evidence type="ECO:0008006" key="3">
    <source>
        <dbReference type="Google" id="ProtNLM"/>
    </source>
</evidence>
<proteinExistence type="predicted"/>
<dbReference type="OrthoDB" id="3783044at2"/>
<gene>
    <name evidence="1" type="ORF">EFL26_07535</name>
</gene>
<comment type="caution">
    <text evidence="1">The sequence shown here is derived from an EMBL/GenBank/DDBJ whole genome shotgun (WGS) entry which is preliminary data.</text>
</comment>
<protein>
    <recommendedName>
        <fullName evidence="3">DUF4352 domain-containing protein</fullName>
    </recommendedName>
</protein>
<dbReference type="EMBL" id="RJSF01000019">
    <property type="protein sequence ID" value="RNM16000.1"/>
    <property type="molecule type" value="Genomic_DNA"/>
</dbReference>
<name>A0A3N0GV33_9ACTN</name>
<dbReference type="RefSeq" id="WP_123222254.1">
    <property type="nucleotide sequence ID" value="NZ_RJSF01000019.1"/>
</dbReference>
<dbReference type="Proteomes" id="UP000279994">
    <property type="component" value="Unassembled WGS sequence"/>
</dbReference>
<dbReference type="AlphaFoldDB" id="A0A3N0GV33"/>
<accession>A0A3N0GV33</accession>
<dbReference type="PROSITE" id="PS51257">
    <property type="entry name" value="PROKAR_LIPOPROTEIN"/>
    <property type="match status" value="1"/>
</dbReference>
<reference evidence="1 2" key="1">
    <citation type="submission" date="2018-11" db="EMBL/GenBank/DDBJ databases">
        <authorList>
            <person name="Li F."/>
        </authorList>
    </citation>
    <scope>NUCLEOTIDE SEQUENCE [LARGE SCALE GENOMIC DNA]</scope>
    <source>
        <strain evidence="1 2">Gsoil 818</strain>
    </source>
</reference>
<sequence>MTHPAPRAALRAAVLVVAGSLLLVGCGGSTGEKPTTKPSVSLPTGDVNVPSGVELTKAGAQLKFGEKATVAYEPNAQRNTVLELTVTSAAQGTIDDLSSYVLDDRTKSSTPYYVNVTVTNVGDGDVGQTPIPLWAVDNANTLIQASSFTNSFSRCPSTALPTTFAPNATLSTCLVFLVPEHGTLTGISFRPLQAVAPIIWSGTVTPAASATPAPTNKKKKKS</sequence>
<evidence type="ECO:0000313" key="1">
    <source>
        <dbReference type="EMBL" id="RNM16000.1"/>
    </source>
</evidence>